<feature type="transmembrane region" description="Helical" evidence="1">
    <location>
        <begin position="87"/>
        <end position="107"/>
    </location>
</feature>
<accession>A0A926RUT3</accession>
<dbReference type="Pfam" id="PF01944">
    <property type="entry name" value="SpoIIM"/>
    <property type="match status" value="1"/>
</dbReference>
<feature type="transmembrane region" description="Helical" evidence="1">
    <location>
        <begin position="176"/>
        <end position="196"/>
    </location>
</feature>
<keyword evidence="3" id="KW-1185">Reference proteome</keyword>
<gene>
    <name evidence="2" type="primary">spoIIM</name>
    <name evidence="2" type="ORF">IC620_11470</name>
</gene>
<organism evidence="2 3">
    <name type="scientific">Polycladospora coralii</name>
    <dbReference type="NCBI Taxonomy" id="2771432"/>
    <lineage>
        <taxon>Bacteria</taxon>
        <taxon>Bacillati</taxon>
        <taxon>Bacillota</taxon>
        <taxon>Bacilli</taxon>
        <taxon>Bacillales</taxon>
        <taxon>Thermoactinomycetaceae</taxon>
        <taxon>Polycladospora</taxon>
    </lineage>
</organism>
<keyword evidence="1" id="KW-1133">Transmembrane helix</keyword>
<keyword evidence="1" id="KW-0472">Membrane</keyword>
<comment type="caution">
    <text evidence="2">The sequence shown here is derived from an EMBL/GenBank/DDBJ whole genome shotgun (WGS) entry which is preliminary data.</text>
</comment>
<dbReference type="PIRSF" id="PIRSF038973">
    <property type="entry name" value="SpoIIM"/>
    <property type="match status" value="1"/>
</dbReference>
<dbReference type="NCBIfam" id="TIGR02831">
    <property type="entry name" value="spo_II_M"/>
    <property type="match status" value="1"/>
</dbReference>
<proteinExistence type="predicted"/>
<name>A0A926RUT3_9BACL</name>
<protein>
    <submittedName>
        <fullName evidence="2">Stage II sporulation protein M</fullName>
    </submittedName>
</protein>
<reference evidence="2" key="1">
    <citation type="submission" date="2020-09" db="EMBL/GenBank/DDBJ databases">
        <title>A novel bacterium of genus Hazenella, isolated from South China Sea.</title>
        <authorList>
            <person name="Huang H."/>
            <person name="Mo K."/>
            <person name="Hu Y."/>
        </authorList>
    </citation>
    <scope>NUCLEOTIDE SEQUENCE</scope>
    <source>
        <strain evidence="2">IB182357</strain>
    </source>
</reference>
<evidence type="ECO:0000313" key="2">
    <source>
        <dbReference type="EMBL" id="MBD1372977.1"/>
    </source>
</evidence>
<evidence type="ECO:0000313" key="3">
    <source>
        <dbReference type="Proteomes" id="UP000661691"/>
    </source>
</evidence>
<sequence>MLKKKSWSSDIQSHIEQQKSLYIFITVLFMVGVAFGAIIVNTLDPTQKEGLLKYLGHFFQGINSDFIADPLVAFQHSIGDHLKTIGLLWILGISVIGIPILLLFVFLKGLMIGFTVGFLVSELSWKGLWFAFVAVVPQNLLVIPVLIIVVVSGIQFSTTLVRNRLLNHRGVIYPQFVTFSILVSCMAVILLMASLFEAYISPELMKHAIPTIKL</sequence>
<dbReference type="InterPro" id="IPR002798">
    <property type="entry name" value="SpoIIM-like"/>
</dbReference>
<dbReference type="InterPro" id="IPR014196">
    <property type="entry name" value="SpoIIM"/>
</dbReference>
<dbReference type="RefSeq" id="WP_191139764.1">
    <property type="nucleotide sequence ID" value="NZ_JACXAG020000004.1"/>
</dbReference>
<dbReference type="Proteomes" id="UP000661691">
    <property type="component" value="Unassembled WGS sequence"/>
</dbReference>
<feature type="transmembrane region" description="Helical" evidence="1">
    <location>
        <begin position="21"/>
        <end position="43"/>
    </location>
</feature>
<evidence type="ECO:0000256" key="1">
    <source>
        <dbReference type="SAM" id="Phobius"/>
    </source>
</evidence>
<keyword evidence="1" id="KW-0812">Transmembrane</keyword>
<dbReference type="AlphaFoldDB" id="A0A926RUT3"/>
<dbReference type="EMBL" id="JACXAH010000015">
    <property type="protein sequence ID" value="MBD1372977.1"/>
    <property type="molecule type" value="Genomic_DNA"/>
</dbReference>
<feature type="transmembrane region" description="Helical" evidence="1">
    <location>
        <begin position="128"/>
        <end position="156"/>
    </location>
</feature>